<evidence type="ECO:0000313" key="3">
    <source>
        <dbReference type="EMBL" id="CAG5102858.1"/>
    </source>
</evidence>
<feature type="region of interest" description="Disordered" evidence="2">
    <location>
        <begin position="1"/>
        <end position="63"/>
    </location>
</feature>
<dbReference type="OrthoDB" id="6779946at2759"/>
<comment type="caution">
    <text evidence="3">The sequence shown here is derived from an EMBL/GenBank/DDBJ whole genome shotgun (WGS) entry which is preliminary data.</text>
</comment>
<proteinExistence type="predicted"/>
<feature type="compositionally biased region" description="Low complexity" evidence="2">
    <location>
        <begin position="25"/>
        <end position="43"/>
    </location>
</feature>
<reference evidence="3" key="1">
    <citation type="submission" date="2021-04" db="EMBL/GenBank/DDBJ databases">
        <authorList>
            <person name="Chebbi M.A.C M."/>
        </authorList>
    </citation>
    <scope>NUCLEOTIDE SEQUENCE</scope>
</reference>
<sequence length="827" mass="92538">MENRTAVSQLSPDKQTYTPALVFNPSTQEPESTSTSSQQHTPPHSIPRTLNTPAYQPPTRKRTRVFKTATQPKAQSVRSPSIKNFLQFDATKSKNQSPTSPPESSPPNNLPRSLQFTGDSSAYNRGTSTVMMPNPEELARDSEILKTLERWRKEDNQARETMKSELLREISEARIEHSNQLTSLREENAVLKNQINDLKARVTILETVNDGSAAAADDVSTQARTDNLVQLKNNLISASITAVDKYMRKNNIIVRGISVEADNAIAKLNDFIRANFKINNVVKDARLVNSKSPTIIATLSDASVKKTIMVKKKLLKPGVYIDHDLTYEEGAIAAKLRAEARKLRAEGKTVKIGHQRIYINGTGFRFDSSINSIVPCTSQSTSISTSPSAPAQSLAHQYSPQKQIDKYSSQALEEAITITFWNINVTRNLKDLNLMPFNALCLSETWLTSNCLVPPAPAPFNNWSNFISPALKENRFGRASGGLYTYVDDAHATYDAIILGGDFNARTGTFLSDEPSFFEGSVLKATRSPADTVSNHQGNILMDFMGSNDFILMNGRSPNDCPASVDALHGAFCSAITASASSSNMVIQRKVISASSSPTYSKQWFDDECKLKKRSVQRLLNFCKQNILNNALWSAYHYAKKDYRAMLSAKALQYQKNITNQFDSARSSSEFWKAVRAVRGRKALEFLRNLDLERYTHSSACHIILYRNPSDGLPSYLQFCSQRLIVPMIQLRLANFFTCNISVDKSVIKLQPKQTYCYCHNNEAETVKHFLLDCPFFYIPRLSHLQLAEELGPRMNLALILDDQSETNLKSLDHFLRELYLSAGDNI</sequence>
<gene>
    <name evidence="3" type="ORF">HICCMSTLAB_LOCUS11219</name>
</gene>
<accession>A0A8J2HMU4</accession>
<name>A0A8J2HMU4_COTCN</name>
<dbReference type="Proteomes" id="UP000786811">
    <property type="component" value="Unassembled WGS sequence"/>
</dbReference>
<protein>
    <submittedName>
        <fullName evidence="3">Uncharacterized protein</fullName>
    </submittedName>
</protein>
<keyword evidence="4" id="KW-1185">Reference proteome</keyword>
<feature type="compositionally biased region" description="Polar residues" evidence="2">
    <location>
        <begin position="114"/>
        <end position="131"/>
    </location>
</feature>
<organism evidence="3 4">
    <name type="scientific">Cotesia congregata</name>
    <name type="common">Parasitoid wasp</name>
    <name type="synonym">Apanteles congregatus</name>
    <dbReference type="NCBI Taxonomy" id="51543"/>
    <lineage>
        <taxon>Eukaryota</taxon>
        <taxon>Metazoa</taxon>
        <taxon>Ecdysozoa</taxon>
        <taxon>Arthropoda</taxon>
        <taxon>Hexapoda</taxon>
        <taxon>Insecta</taxon>
        <taxon>Pterygota</taxon>
        <taxon>Neoptera</taxon>
        <taxon>Endopterygota</taxon>
        <taxon>Hymenoptera</taxon>
        <taxon>Apocrita</taxon>
        <taxon>Ichneumonoidea</taxon>
        <taxon>Braconidae</taxon>
        <taxon>Microgastrinae</taxon>
        <taxon>Cotesia</taxon>
    </lineage>
</organism>
<evidence type="ECO:0000313" key="4">
    <source>
        <dbReference type="Proteomes" id="UP000786811"/>
    </source>
</evidence>
<keyword evidence="1" id="KW-0175">Coiled coil</keyword>
<evidence type="ECO:0000256" key="2">
    <source>
        <dbReference type="SAM" id="MobiDB-lite"/>
    </source>
</evidence>
<feature type="region of interest" description="Disordered" evidence="2">
    <location>
        <begin position="91"/>
        <end position="133"/>
    </location>
</feature>
<feature type="compositionally biased region" description="Polar residues" evidence="2">
    <location>
        <begin position="1"/>
        <end position="18"/>
    </location>
</feature>
<dbReference type="EMBL" id="CAJNRD030001123">
    <property type="protein sequence ID" value="CAG5102858.1"/>
    <property type="molecule type" value="Genomic_DNA"/>
</dbReference>
<feature type="coiled-coil region" evidence="1">
    <location>
        <begin position="167"/>
        <end position="208"/>
    </location>
</feature>
<feature type="compositionally biased region" description="Pro residues" evidence="2">
    <location>
        <begin position="99"/>
        <end position="109"/>
    </location>
</feature>
<dbReference type="AlphaFoldDB" id="A0A8J2HMU4"/>
<evidence type="ECO:0000256" key="1">
    <source>
        <dbReference type="SAM" id="Coils"/>
    </source>
</evidence>